<reference evidence="1 2" key="1">
    <citation type="submission" date="2024-04" db="EMBL/GenBank/DDBJ databases">
        <title>Novel genus in family Flammeovirgaceae.</title>
        <authorList>
            <person name="Nguyen T.H."/>
            <person name="Vuong T.Q."/>
            <person name="Le H."/>
            <person name="Kim S.-G."/>
        </authorList>
    </citation>
    <scope>NUCLEOTIDE SEQUENCE [LARGE SCALE GENOMIC DNA]</scope>
    <source>
        <strain evidence="1 2">JCM 23209</strain>
    </source>
</reference>
<comment type="caution">
    <text evidence="1">The sequence shown here is derived from an EMBL/GenBank/DDBJ whole genome shotgun (WGS) entry which is preliminary data.</text>
</comment>
<dbReference type="RefSeq" id="WP_346820031.1">
    <property type="nucleotide sequence ID" value="NZ_JBDKWZ010000002.1"/>
</dbReference>
<evidence type="ECO:0008006" key="3">
    <source>
        <dbReference type="Google" id="ProtNLM"/>
    </source>
</evidence>
<keyword evidence="2" id="KW-1185">Reference proteome</keyword>
<gene>
    <name evidence="1" type="ORF">AAG747_04960</name>
</gene>
<dbReference type="EMBL" id="JBDKWZ010000002">
    <property type="protein sequence ID" value="MEN7547246.1"/>
    <property type="molecule type" value="Genomic_DNA"/>
</dbReference>
<accession>A0AAW9S2B7</accession>
<protein>
    <recommendedName>
        <fullName evidence="3">Tetratricopeptide repeat protein</fullName>
    </recommendedName>
</protein>
<evidence type="ECO:0000313" key="1">
    <source>
        <dbReference type="EMBL" id="MEN7547246.1"/>
    </source>
</evidence>
<organism evidence="1 2">
    <name type="scientific">Rapidithrix thailandica</name>
    <dbReference type="NCBI Taxonomy" id="413964"/>
    <lineage>
        <taxon>Bacteria</taxon>
        <taxon>Pseudomonadati</taxon>
        <taxon>Bacteroidota</taxon>
        <taxon>Cytophagia</taxon>
        <taxon>Cytophagales</taxon>
        <taxon>Flammeovirgaceae</taxon>
        <taxon>Rapidithrix</taxon>
    </lineage>
</organism>
<dbReference type="SUPFAM" id="SSF48452">
    <property type="entry name" value="TPR-like"/>
    <property type="match status" value="1"/>
</dbReference>
<dbReference type="AlphaFoldDB" id="A0AAW9S2B7"/>
<name>A0AAW9S2B7_9BACT</name>
<dbReference type="InterPro" id="IPR011990">
    <property type="entry name" value="TPR-like_helical_dom_sf"/>
</dbReference>
<proteinExistence type="predicted"/>
<evidence type="ECO:0000313" key="2">
    <source>
        <dbReference type="Proteomes" id="UP001403385"/>
    </source>
</evidence>
<dbReference type="Proteomes" id="UP001403385">
    <property type="component" value="Unassembled WGS sequence"/>
</dbReference>
<sequence length="78" mass="9176">MEWGVETRPKHEKSIALIDRAIQEFPSNNDYKVFKAIALYNVKHYKEAMNFLLNVIATTSRDKGIQEYEKPVHIIRIN</sequence>
<dbReference type="Gene3D" id="1.25.40.10">
    <property type="entry name" value="Tetratricopeptide repeat domain"/>
    <property type="match status" value="1"/>
</dbReference>